<accession>A0A5A7QGG8</accession>
<proteinExistence type="predicted"/>
<keyword evidence="3" id="KW-1185">Reference proteome</keyword>
<protein>
    <submittedName>
        <fullName evidence="2">Flagellar basal body rod protein FlgB</fullName>
    </submittedName>
</protein>
<dbReference type="AlphaFoldDB" id="A0A5A7QGG8"/>
<sequence length="161" mass="18585">MWAILRKNECLTNFSPSSATRSGSTTSGIEHVRATGHLVENREKPEPHLKAYKAKQNEKEVDFSSVACRKGDVAQNGRYSITMENSRVTQLEQLFRVSKWRLYNLHMQNYRKPHTMREKNNTHHMNEMPRPLHTGAAPIHSKPSVSPQYKHASNHPKQTRD</sequence>
<keyword evidence="2" id="KW-0282">Flagellum</keyword>
<feature type="compositionally biased region" description="Basic and acidic residues" evidence="1">
    <location>
        <begin position="115"/>
        <end position="127"/>
    </location>
</feature>
<dbReference type="Proteomes" id="UP000325081">
    <property type="component" value="Unassembled WGS sequence"/>
</dbReference>
<evidence type="ECO:0000313" key="2">
    <source>
        <dbReference type="EMBL" id="GER44048.1"/>
    </source>
</evidence>
<evidence type="ECO:0000256" key="1">
    <source>
        <dbReference type="SAM" id="MobiDB-lite"/>
    </source>
</evidence>
<feature type="region of interest" description="Disordered" evidence="1">
    <location>
        <begin position="115"/>
        <end position="161"/>
    </location>
</feature>
<name>A0A5A7QGG8_STRAF</name>
<comment type="caution">
    <text evidence="2">The sequence shown here is derived from an EMBL/GenBank/DDBJ whole genome shotgun (WGS) entry which is preliminary data.</text>
</comment>
<dbReference type="EMBL" id="BKCP01006848">
    <property type="protein sequence ID" value="GER44048.1"/>
    <property type="molecule type" value="Genomic_DNA"/>
</dbReference>
<keyword evidence="2" id="KW-0966">Cell projection</keyword>
<gene>
    <name evidence="2" type="ORF">STAS_20944</name>
</gene>
<organism evidence="2 3">
    <name type="scientific">Striga asiatica</name>
    <name type="common">Asiatic witchweed</name>
    <name type="synonym">Buchnera asiatica</name>
    <dbReference type="NCBI Taxonomy" id="4170"/>
    <lineage>
        <taxon>Eukaryota</taxon>
        <taxon>Viridiplantae</taxon>
        <taxon>Streptophyta</taxon>
        <taxon>Embryophyta</taxon>
        <taxon>Tracheophyta</taxon>
        <taxon>Spermatophyta</taxon>
        <taxon>Magnoliopsida</taxon>
        <taxon>eudicotyledons</taxon>
        <taxon>Gunneridae</taxon>
        <taxon>Pentapetalae</taxon>
        <taxon>asterids</taxon>
        <taxon>lamiids</taxon>
        <taxon>Lamiales</taxon>
        <taxon>Orobanchaceae</taxon>
        <taxon>Buchnereae</taxon>
        <taxon>Striga</taxon>
    </lineage>
</organism>
<keyword evidence="2" id="KW-0969">Cilium</keyword>
<reference evidence="3" key="1">
    <citation type="journal article" date="2019" name="Curr. Biol.">
        <title>Genome Sequence of Striga asiatica Provides Insight into the Evolution of Plant Parasitism.</title>
        <authorList>
            <person name="Yoshida S."/>
            <person name="Kim S."/>
            <person name="Wafula E.K."/>
            <person name="Tanskanen J."/>
            <person name="Kim Y.M."/>
            <person name="Honaas L."/>
            <person name="Yang Z."/>
            <person name="Spallek T."/>
            <person name="Conn C.E."/>
            <person name="Ichihashi Y."/>
            <person name="Cheong K."/>
            <person name="Cui S."/>
            <person name="Der J.P."/>
            <person name="Gundlach H."/>
            <person name="Jiao Y."/>
            <person name="Hori C."/>
            <person name="Ishida J.K."/>
            <person name="Kasahara H."/>
            <person name="Kiba T."/>
            <person name="Kim M.S."/>
            <person name="Koo N."/>
            <person name="Laohavisit A."/>
            <person name="Lee Y.H."/>
            <person name="Lumba S."/>
            <person name="McCourt P."/>
            <person name="Mortimer J.C."/>
            <person name="Mutuku J.M."/>
            <person name="Nomura T."/>
            <person name="Sasaki-Sekimoto Y."/>
            <person name="Seto Y."/>
            <person name="Wang Y."/>
            <person name="Wakatake T."/>
            <person name="Sakakibara H."/>
            <person name="Demura T."/>
            <person name="Yamaguchi S."/>
            <person name="Yoneyama K."/>
            <person name="Manabe R.I."/>
            <person name="Nelson D.C."/>
            <person name="Schulman A.H."/>
            <person name="Timko M.P."/>
            <person name="dePamphilis C.W."/>
            <person name="Choi D."/>
            <person name="Shirasu K."/>
        </authorList>
    </citation>
    <scope>NUCLEOTIDE SEQUENCE [LARGE SCALE GENOMIC DNA]</scope>
    <source>
        <strain evidence="3">cv. UVA1</strain>
    </source>
</reference>
<evidence type="ECO:0000313" key="3">
    <source>
        <dbReference type="Proteomes" id="UP000325081"/>
    </source>
</evidence>